<keyword evidence="3" id="KW-1185">Reference proteome</keyword>
<reference evidence="3" key="1">
    <citation type="submission" date="2023-07" db="EMBL/GenBank/DDBJ databases">
        <title>30 novel species of actinomycetes from the DSMZ collection.</title>
        <authorList>
            <person name="Nouioui I."/>
        </authorList>
    </citation>
    <scope>NUCLEOTIDE SEQUENCE [LARGE SCALE GENOMIC DNA]</scope>
    <source>
        <strain evidence="3">DSM 44938</strain>
    </source>
</reference>
<gene>
    <name evidence="2" type="ORF">RM590_14900</name>
</gene>
<dbReference type="Proteomes" id="UP001183246">
    <property type="component" value="Unassembled WGS sequence"/>
</dbReference>
<name>A0ABU2MQJ8_9ACTN</name>
<evidence type="ECO:0008006" key="4">
    <source>
        <dbReference type="Google" id="ProtNLM"/>
    </source>
</evidence>
<evidence type="ECO:0000313" key="2">
    <source>
        <dbReference type="EMBL" id="MDT0343893.1"/>
    </source>
</evidence>
<accession>A0ABU2MQJ8</accession>
<dbReference type="EMBL" id="JAVREL010000007">
    <property type="protein sequence ID" value="MDT0343893.1"/>
    <property type="molecule type" value="Genomic_DNA"/>
</dbReference>
<protein>
    <recommendedName>
        <fullName evidence="4">Knr4/Smi1-like domain-containing protein</fullName>
    </recommendedName>
</protein>
<feature type="region of interest" description="Disordered" evidence="1">
    <location>
        <begin position="43"/>
        <end position="63"/>
    </location>
</feature>
<evidence type="ECO:0000256" key="1">
    <source>
        <dbReference type="SAM" id="MobiDB-lite"/>
    </source>
</evidence>
<evidence type="ECO:0000313" key="3">
    <source>
        <dbReference type="Proteomes" id="UP001183246"/>
    </source>
</evidence>
<sequence>MTARPEGSPLTTPELSPDWLTAWQRGITGQLDRALALFERAHGYPPGDNEVPPADDTSRAAVARPMDTTELPPDLVLDHLTAYGPVRIADRATGIVFGSDGGGILFAIDHDGRVHRSATASWSDDFQPIVPSLAQFLERLHRAVADLASSRRGA</sequence>
<dbReference type="RefSeq" id="WP_311705015.1">
    <property type="nucleotide sequence ID" value="NZ_JAVREL010000007.1"/>
</dbReference>
<organism evidence="2 3">
    <name type="scientific">Streptomyces litchfieldiae</name>
    <dbReference type="NCBI Taxonomy" id="3075543"/>
    <lineage>
        <taxon>Bacteria</taxon>
        <taxon>Bacillati</taxon>
        <taxon>Actinomycetota</taxon>
        <taxon>Actinomycetes</taxon>
        <taxon>Kitasatosporales</taxon>
        <taxon>Streptomycetaceae</taxon>
        <taxon>Streptomyces</taxon>
    </lineage>
</organism>
<proteinExistence type="predicted"/>
<comment type="caution">
    <text evidence="2">The sequence shown here is derived from an EMBL/GenBank/DDBJ whole genome shotgun (WGS) entry which is preliminary data.</text>
</comment>